<keyword evidence="3" id="KW-0378">Hydrolase</keyword>
<evidence type="ECO:0000313" key="4">
    <source>
        <dbReference type="Proteomes" id="UP001222325"/>
    </source>
</evidence>
<dbReference type="Proteomes" id="UP001222325">
    <property type="component" value="Unassembled WGS sequence"/>
</dbReference>
<dbReference type="InterPro" id="IPR031728">
    <property type="entry name" value="GlcAase_C"/>
</dbReference>
<dbReference type="PANTHER" id="PTHR36183:SF2">
    <property type="entry name" value="BETA-GLUCURONIDASE C-TERMINAL DOMAIN-CONTAINING PROTEIN"/>
    <property type="match status" value="1"/>
</dbReference>
<gene>
    <name evidence="3" type="ORF">B0H15DRAFT_170670</name>
</gene>
<organism evidence="3 4">
    <name type="scientific">Mycena belliarum</name>
    <dbReference type="NCBI Taxonomy" id="1033014"/>
    <lineage>
        <taxon>Eukaryota</taxon>
        <taxon>Fungi</taxon>
        <taxon>Dikarya</taxon>
        <taxon>Basidiomycota</taxon>
        <taxon>Agaricomycotina</taxon>
        <taxon>Agaricomycetes</taxon>
        <taxon>Agaricomycetidae</taxon>
        <taxon>Agaricales</taxon>
        <taxon>Marasmiineae</taxon>
        <taxon>Mycenaceae</taxon>
        <taxon>Mycena</taxon>
    </lineage>
</organism>
<keyword evidence="4" id="KW-1185">Reference proteome</keyword>
<dbReference type="AlphaFoldDB" id="A0AAD6U7X9"/>
<feature type="signal peptide" evidence="1">
    <location>
        <begin position="1"/>
        <end position="19"/>
    </location>
</feature>
<dbReference type="GO" id="GO:0016787">
    <property type="term" value="F:hydrolase activity"/>
    <property type="evidence" value="ECO:0007669"/>
    <property type="project" value="UniProtKB-KW"/>
</dbReference>
<comment type="caution">
    <text evidence="3">The sequence shown here is derived from an EMBL/GenBank/DDBJ whole genome shotgun (WGS) entry which is preliminary data.</text>
</comment>
<dbReference type="InterPro" id="IPR017853">
    <property type="entry name" value="GH"/>
</dbReference>
<evidence type="ECO:0000256" key="1">
    <source>
        <dbReference type="SAM" id="SignalP"/>
    </source>
</evidence>
<proteinExistence type="predicted"/>
<dbReference type="InterPro" id="IPR052974">
    <property type="entry name" value="GH79_Enzymes"/>
</dbReference>
<sequence>MFLSSFLVLGALLPSAVRGVTVYGQIPIGITSAADPTATRPAAYNDTTLTPPPIPNPPIGTRFTLALQATSAGVYPLSIPLKGTFYGFSVEMSVINQLFGKNSAHISPIFLNLMANIVARAGAVHVRTGGNTQEYAFFVNELPFGAAIAKQKADTNNPTETPAVIYTIDYFYLLSNISSLVNVKWYLGIPFNETAPFRLDIVHHGEAILGENLLGLQAANEPDLYADHKQRPETYSPFDYFGEFGDLVAVLAADDKVPVKNNLIGPSVATGDWTPEMVWDTGFLQAYSSNLMALSVEHYPDNNCFAAFGVGQPKDYQQEFATFLNHTAGQELVRPYLNTSRIAVAAGKPLLMFETNTASCGGFPGISDSFGGALWAIDYGLQMGYSNFSTALLHVGGQNVFYNPFTAPPTNESAFFDWTIGATYYAVLIVAEVLGKTNTSQLLDLQGNNANIFTPQYAVYENGKIAKVALFNYVTDPSGASDYIATITFTGGTVPGSVRVKYFLSDSVSTKDNMTWAGQTFGKMKAVDGRLQGTLDVRTIACDTGANTCLIPVPAPGFALVFLSDAAWDGVGDPQPATYSTSAYTKTQNTARIDPTALAASNGNSGKLWDSVTGSTSRKSVSAAWRNRAAHVGVLLGAGTLVATVASLV</sequence>
<evidence type="ECO:0000259" key="2">
    <source>
        <dbReference type="Pfam" id="PF16862"/>
    </source>
</evidence>
<accession>A0AAD6U7X9</accession>
<dbReference type="SUPFAM" id="SSF51445">
    <property type="entry name" value="(Trans)glycosidases"/>
    <property type="match status" value="1"/>
</dbReference>
<evidence type="ECO:0000313" key="3">
    <source>
        <dbReference type="EMBL" id="KAJ7092343.1"/>
    </source>
</evidence>
<protein>
    <submittedName>
        <fullName evidence="3">Glycoside hydrolase family 79 protein</fullName>
    </submittedName>
</protein>
<dbReference type="Gene3D" id="3.20.20.80">
    <property type="entry name" value="Glycosidases"/>
    <property type="match status" value="1"/>
</dbReference>
<reference evidence="3" key="1">
    <citation type="submission" date="2023-03" db="EMBL/GenBank/DDBJ databases">
        <title>Massive genome expansion in bonnet fungi (Mycena s.s.) driven by repeated elements and novel gene families across ecological guilds.</title>
        <authorList>
            <consortium name="Lawrence Berkeley National Laboratory"/>
            <person name="Harder C.B."/>
            <person name="Miyauchi S."/>
            <person name="Viragh M."/>
            <person name="Kuo A."/>
            <person name="Thoen E."/>
            <person name="Andreopoulos B."/>
            <person name="Lu D."/>
            <person name="Skrede I."/>
            <person name="Drula E."/>
            <person name="Henrissat B."/>
            <person name="Morin E."/>
            <person name="Kohler A."/>
            <person name="Barry K."/>
            <person name="LaButti K."/>
            <person name="Morin E."/>
            <person name="Salamov A."/>
            <person name="Lipzen A."/>
            <person name="Mereny Z."/>
            <person name="Hegedus B."/>
            <person name="Baldrian P."/>
            <person name="Stursova M."/>
            <person name="Weitz H."/>
            <person name="Taylor A."/>
            <person name="Grigoriev I.V."/>
            <person name="Nagy L.G."/>
            <person name="Martin F."/>
            <person name="Kauserud H."/>
        </authorList>
    </citation>
    <scope>NUCLEOTIDE SEQUENCE</scope>
    <source>
        <strain evidence="3">CBHHK173m</strain>
    </source>
</reference>
<dbReference type="EMBL" id="JARJCN010000018">
    <property type="protein sequence ID" value="KAJ7092343.1"/>
    <property type="molecule type" value="Genomic_DNA"/>
</dbReference>
<dbReference type="PANTHER" id="PTHR36183">
    <property type="entry name" value="BETA-GLUCURONIDASE"/>
    <property type="match status" value="1"/>
</dbReference>
<keyword evidence="1" id="KW-0732">Signal</keyword>
<feature type="chain" id="PRO_5042230114" evidence="1">
    <location>
        <begin position="20"/>
        <end position="649"/>
    </location>
</feature>
<name>A0AAD6U7X9_9AGAR</name>
<feature type="domain" description="Beta-glucuronidase C-terminal" evidence="2">
    <location>
        <begin position="456"/>
        <end position="560"/>
    </location>
</feature>
<dbReference type="Pfam" id="PF16862">
    <property type="entry name" value="Glyco_hydro_79C"/>
    <property type="match status" value="1"/>
</dbReference>